<organism evidence="3 4">
    <name type="scientific">Mycena chlorophos</name>
    <name type="common">Agaric fungus</name>
    <name type="synonym">Agaricus chlorophos</name>
    <dbReference type="NCBI Taxonomy" id="658473"/>
    <lineage>
        <taxon>Eukaryota</taxon>
        <taxon>Fungi</taxon>
        <taxon>Dikarya</taxon>
        <taxon>Basidiomycota</taxon>
        <taxon>Agaricomycotina</taxon>
        <taxon>Agaricomycetes</taxon>
        <taxon>Agaricomycetidae</taxon>
        <taxon>Agaricales</taxon>
        <taxon>Marasmiineae</taxon>
        <taxon>Mycenaceae</taxon>
        <taxon>Mycena</taxon>
    </lineage>
</organism>
<feature type="region of interest" description="Disordered" evidence="1">
    <location>
        <begin position="246"/>
        <end position="269"/>
    </location>
</feature>
<comment type="caution">
    <text evidence="3">The sequence shown here is derived from an EMBL/GenBank/DDBJ whole genome shotgun (WGS) entry which is preliminary data.</text>
</comment>
<protein>
    <submittedName>
        <fullName evidence="3">Uncharacterized protein</fullName>
    </submittedName>
</protein>
<dbReference type="AlphaFoldDB" id="A0A8H6W8K9"/>
<evidence type="ECO:0000313" key="4">
    <source>
        <dbReference type="Proteomes" id="UP000613580"/>
    </source>
</evidence>
<keyword evidence="2" id="KW-1133">Transmembrane helix</keyword>
<gene>
    <name evidence="3" type="ORF">HMN09_00819500</name>
</gene>
<evidence type="ECO:0000313" key="3">
    <source>
        <dbReference type="EMBL" id="KAF7305658.1"/>
    </source>
</evidence>
<feature type="transmembrane region" description="Helical" evidence="2">
    <location>
        <begin position="124"/>
        <end position="143"/>
    </location>
</feature>
<keyword evidence="2" id="KW-0472">Membrane</keyword>
<feature type="transmembrane region" description="Helical" evidence="2">
    <location>
        <begin position="20"/>
        <end position="39"/>
    </location>
</feature>
<feature type="compositionally biased region" description="Low complexity" evidence="1">
    <location>
        <begin position="246"/>
        <end position="261"/>
    </location>
</feature>
<feature type="transmembrane region" description="Helical" evidence="2">
    <location>
        <begin position="175"/>
        <end position="198"/>
    </location>
</feature>
<keyword evidence="2" id="KW-0812">Transmembrane</keyword>
<accession>A0A8H6W8K9</accession>
<dbReference type="Proteomes" id="UP000613580">
    <property type="component" value="Unassembled WGS sequence"/>
</dbReference>
<proteinExistence type="predicted"/>
<dbReference type="EMBL" id="JACAZE010000010">
    <property type="protein sequence ID" value="KAF7305658.1"/>
    <property type="molecule type" value="Genomic_DNA"/>
</dbReference>
<evidence type="ECO:0000256" key="2">
    <source>
        <dbReference type="SAM" id="Phobius"/>
    </source>
</evidence>
<feature type="transmembrane region" description="Helical" evidence="2">
    <location>
        <begin position="284"/>
        <end position="305"/>
    </location>
</feature>
<dbReference type="Gene3D" id="1.20.1070.10">
    <property type="entry name" value="Rhodopsin 7-helix transmembrane proteins"/>
    <property type="match status" value="1"/>
</dbReference>
<dbReference type="OrthoDB" id="3251871at2759"/>
<evidence type="ECO:0000256" key="1">
    <source>
        <dbReference type="SAM" id="MobiDB-lite"/>
    </source>
</evidence>
<feature type="transmembrane region" description="Helical" evidence="2">
    <location>
        <begin position="51"/>
        <end position="72"/>
    </location>
</feature>
<feature type="transmembrane region" description="Helical" evidence="2">
    <location>
        <begin position="92"/>
        <end position="112"/>
    </location>
</feature>
<reference evidence="3" key="1">
    <citation type="submission" date="2020-05" db="EMBL/GenBank/DDBJ databases">
        <title>Mycena genomes resolve the evolution of fungal bioluminescence.</title>
        <authorList>
            <person name="Tsai I.J."/>
        </authorList>
    </citation>
    <scope>NUCLEOTIDE SEQUENCE</scope>
    <source>
        <strain evidence="3">110903Hualien_Pintung</strain>
    </source>
</reference>
<keyword evidence="4" id="KW-1185">Reference proteome</keyword>
<sequence length="535" mass="58482">MSSGSTAAQALLFERVQLGLIIPGAIVTTALLVLYAYAASRPVSRRHLDRVSFRLLVHALVAHLVFCIVFPVSTINTRPGVACKVQAFFANGSLMFSAFMFFCVGINLPLVLAAKVNGQRMEKFYIIGSSLVCLACNLTPLAAGRFGQNPGNLTCWYIDPPGPTLLKWVMTTQTMWLLFTSVGEVVSFIVILVYLVGYELETRSFRTRLRGGKDTSTATTSTIPATTSGFPTIDLAMSSEDSKFLSSGTGASTGVSSVSRAQRVRGRERAREPTRSSIRMFRGIVLRIGLYPLASCLLNISTSVMDWRTSKDPNITEEIWTITTADLAIYCSRPLIYGLLAATDPSFIRAMQALYHPSDADYEYASRIQTQATRLFPWWRWRPGNARHQTRSGRLSTVYMDYESGVTTTTDGYERELDVLPRMPSAGGSTGGSTSTDTGASNLKVDVVAALETGRSVLDTKVGAENEHDGEDAAIDDDARTRPPRVVAFAAAPVPVTVDMHVRRASQDGRQDHGDEEMVQLEADREAVGWLVSQI</sequence>
<dbReference type="SUPFAM" id="SSF81321">
    <property type="entry name" value="Family A G protein-coupled receptor-like"/>
    <property type="match status" value="1"/>
</dbReference>
<name>A0A8H6W8K9_MYCCL</name>